<evidence type="ECO:0000256" key="4">
    <source>
        <dbReference type="ARBA" id="ARBA00022989"/>
    </source>
</evidence>
<accession>A0ABP9MNN2</accession>
<gene>
    <name evidence="9" type="primary">hflK</name>
    <name evidence="9" type="ORF">GCM10023338_11490</name>
</gene>
<evidence type="ECO:0000256" key="7">
    <source>
        <dbReference type="SAM" id="MobiDB-lite"/>
    </source>
</evidence>
<feature type="region of interest" description="Disordered" evidence="7">
    <location>
        <begin position="36"/>
        <end position="61"/>
    </location>
</feature>
<keyword evidence="9" id="KW-0645">Protease</keyword>
<dbReference type="GO" id="GO:0006508">
    <property type="term" value="P:proteolysis"/>
    <property type="evidence" value="ECO:0007669"/>
    <property type="project" value="UniProtKB-KW"/>
</dbReference>
<comment type="similarity">
    <text evidence="2 6">Belongs to the band 7/mec-2 family. HflK subfamily.</text>
</comment>
<dbReference type="CDD" id="cd03404">
    <property type="entry name" value="SPFH_HflK"/>
    <property type="match status" value="1"/>
</dbReference>
<comment type="caution">
    <text evidence="9">The sequence shown here is derived from an EMBL/GenBank/DDBJ whole genome shotgun (WGS) entry which is preliminary data.</text>
</comment>
<keyword evidence="4 6" id="KW-1133">Transmembrane helix</keyword>
<evidence type="ECO:0000313" key="10">
    <source>
        <dbReference type="Proteomes" id="UP001500631"/>
    </source>
</evidence>
<dbReference type="Proteomes" id="UP001500631">
    <property type="component" value="Unassembled WGS sequence"/>
</dbReference>
<feature type="compositionally biased region" description="Basic and acidic residues" evidence="7">
    <location>
        <begin position="49"/>
        <end position="61"/>
    </location>
</feature>
<evidence type="ECO:0000256" key="2">
    <source>
        <dbReference type="ARBA" id="ARBA00006971"/>
    </source>
</evidence>
<evidence type="ECO:0000256" key="1">
    <source>
        <dbReference type="ARBA" id="ARBA00004167"/>
    </source>
</evidence>
<dbReference type="NCBIfam" id="TIGR01933">
    <property type="entry name" value="hflK"/>
    <property type="match status" value="1"/>
</dbReference>
<dbReference type="InterPro" id="IPR050710">
    <property type="entry name" value="Band7/mec-2_domain"/>
</dbReference>
<dbReference type="PANTHER" id="PTHR43327:SF2">
    <property type="entry name" value="MODULATOR OF FTSH PROTEASE HFLK"/>
    <property type="match status" value="1"/>
</dbReference>
<dbReference type="SMART" id="SM00244">
    <property type="entry name" value="PHB"/>
    <property type="match status" value="1"/>
</dbReference>
<evidence type="ECO:0000256" key="5">
    <source>
        <dbReference type="ARBA" id="ARBA00023136"/>
    </source>
</evidence>
<dbReference type="InterPro" id="IPR036013">
    <property type="entry name" value="Band_7/SPFH_dom_sf"/>
</dbReference>
<dbReference type="EMBL" id="BAABKE010000003">
    <property type="protein sequence ID" value="GAA5098728.1"/>
    <property type="molecule type" value="Genomic_DNA"/>
</dbReference>
<proteinExistence type="inferred from homology"/>
<feature type="compositionally biased region" description="Low complexity" evidence="7">
    <location>
        <begin position="83"/>
        <end position="94"/>
    </location>
</feature>
<feature type="domain" description="Band 7" evidence="8">
    <location>
        <begin position="124"/>
        <end position="291"/>
    </location>
</feature>
<keyword evidence="5 6" id="KW-0472">Membrane</keyword>
<dbReference type="Gene3D" id="3.30.479.30">
    <property type="entry name" value="Band 7 domain"/>
    <property type="match status" value="1"/>
</dbReference>
<feature type="region of interest" description="Disordered" evidence="7">
    <location>
        <begin position="78"/>
        <end position="100"/>
    </location>
</feature>
<sequence>MQFMANIGNLFTLLSKTFLNLFKGKMKESTLEMAWNEPKDRNNSGGQEPPRDQGQKPKQEDMPDLDVLLKDLKNKVLGKSSQNNGNGHNGGDNNRTPNKPFNSGISGKLVGLGAVGAFVLWMLSGIYIVDTGTNAVVLFLGKEQAVTGPGMHWRFPSPVGEHRIINVENRFSATIGGRQETMMLTKDEAIVDVRVEVQYEINRLDPASYWFASTNPDEVLRDVVESAVRERVGQTSLDAILTSGRAQLVAEVKALAQKVLNDYNIGLNITNVNLVDAQAPRPVQAAFTDAIKAREDEQRMINQAETYVTDVLGRLNGEVERELAKAEGYKQSVIAKAEGEANRFELLNQAYAQAPSVTRQRLYLDAMETIFKDTNKVLMNTNSNNLMVLPLDQLMGGGQQTIKLDIDSTAIQERKDTKATQSIPSNGFMSKTQNLSSENTNSAPVVKIRSRQDGR</sequence>
<evidence type="ECO:0000259" key="8">
    <source>
        <dbReference type="SMART" id="SM00244"/>
    </source>
</evidence>
<comment type="subunit">
    <text evidence="6">HflC and HflK may interact to form a multimeric complex.</text>
</comment>
<feature type="transmembrane region" description="Helical" evidence="6">
    <location>
        <begin position="109"/>
        <end position="129"/>
    </location>
</feature>
<dbReference type="InterPro" id="IPR010201">
    <property type="entry name" value="HflK"/>
</dbReference>
<dbReference type="InterPro" id="IPR001107">
    <property type="entry name" value="Band_7"/>
</dbReference>
<evidence type="ECO:0000256" key="6">
    <source>
        <dbReference type="RuleBase" id="RU364113"/>
    </source>
</evidence>
<reference evidence="10" key="1">
    <citation type="journal article" date="2019" name="Int. J. Syst. Evol. Microbiol.">
        <title>The Global Catalogue of Microorganisms (GCM) 10K type strain sequencing project: providing services to taxonomists for standard genome sequencing and annotation.</title>
        <authorList>
            <consortium name="The Broad Institute Genomics Platform"/>
            <consortium name="The Broad Institute Genome Sequencing Center for Infectious Disease"/>
            <person name="Wu L."/>
            <person name="Ma J."/>
        </authorList>
    </citation>
    <scope>NUCLEOTIDE SEQUENCE [LARGE SCALE GENOMIC DNA]</scope>
    <source>
        <strain evidence="10">JCM 18424</strain>
    </source>
</reference>
<keyword evidence="9" id="KW-0378">Hydrolase</keyword>
<feature type="region of interest" description="Disordered" evidence="7">
    <location>
        <begin position="415"/>
        <end position="455"/>
    </location>
</feature>
<dbReference type="Pfam" id="PF01145">
    <property type="entry name" value="Band_7"/>
    <property type="match status" value="1"/>
</dbReference>
<dbReference type="GO" id="GO:0008233">
    <property type="term" value="F:peptidase activity"/>
    <property type="evidence" value="ECO:0007669"/>
    <property type="project" value="UniProtKB-KW"/>
</dbReference>
<dbReference type="SUPFAM" id="SSF117892">
    <property type="entry name" value="Band 7/SPFH domain"/>
    <property type="match status" value="1"/>
</dbReference>
<evidence type="ECO:0000256" key="3">
    <source>
        <dbReference type="ARBA" id="ARBA00022692"/>
    </source>
</evidence>
<keyword evidence="10" id="KW-1185">Reference proteome</keyword>
<evidence type="ECO:0000313" key="9">
    <source>
        <dbReference type="EMBL" id="GAA5098728.1"/>
    </source>
</evidence>
<feature type="compositionally biased region" description="Polar residues" evidence="7">
    <location>
        <begin position="419"/>
        <end position="443"/>
    </location>
</feature>
<protein>
    <recommendedName>
        <fullName evidence="6">Protein HflK</fullName>
    </recommendedName>
</protein>
<comment type="subcellular location">
    <subcellularLocation>
        <location evidence="1">Membrane</location>
        <topology evidence="1">Single-pass membrane protein</topology>
    </subcellularLocation>
</comment>
<organism evidence="9 10">
    <name type="scientific">Wohlfahrtiimonas larvae</name>
    <dbReference type="NCBI Taxonomy" id="1157986"/>
    <lineage>
        <taxon>Bacteria</taxon>
        <taxon>Pseudomonadati</taxon>
        <taxon>Pseudomonadota</taxon>
        <taxon>Gammaproteobacteria</taxon>
        <taxon>Cardiobacteriales</taxon>
        <taxon>Ignatzschineriaceae</taxon>
        <taxon>Wohlfahrtiimonas</taxon>
    </lineage>
</organism>
<name>A0ABP9MNN2_9GAMM</name>
<keyword evidence="3 6" id="KW-0812">Transmembrane</keyword>
<comment type="function">
    <text evidence="6">HflC and HflK could encode or regulate a protease.</text>
</comment>
<dbReference type="PANTHER" id="PTHR43327">
    <property type="entry name" value="STOMATIN-LIKE PROTEIN 2, MITOCHONDRIAL"/>
    <property type="match status" value="1"/>
</dbReference>